<dbReference type="InterPro" id="IPR039418">
    <property type="entry name" value="LexA-like"/>
</dbReference>
<dbReference type="PANTHER" id="PTHR33516">
    <property type="entry name" value="LEXA REPRESSOR"/>
    <property type="match status" value="1"/>
</dbReference>
<dbReference type="SUPFAM" id="SSF51306">
    <property type="entry name" value="LexA/Signal peptidase"/>
    <property type="match status" value="1"/>
</dbReference>
<keyword evidence="10" id="KW-0808">Transferase</keyword>
<dbReference type="InterPro" id="IPR050077">
    <property type="entry name" value="LexA_repressor"/>
</dbReference>
<dbReference type="GO" id="GO:0016787">
    <property type="term" value="F:hydrolase activity"/>
    <property type="evidence" value="ECO:0007669"/>
    <property type="project" value="UniProtKB-KW"/>
</dbReference>
<comment type="caution">
    <text evidence="10">The sequence shown here is derived from an EMBL/GenBank/DDBJ whole genome shotgun (WGS) entry which is preliminary data.</text>
</comment>
<evidence type="ECO:0000256" key="5">
    <source>
        <dbReference type="ARBA" id="ARBA00023204"/>
    </source>
</evidence>
<dbReference type="RefSeq" id="WP_233721986.1">
    <property type="nucleotide sequence ID" value="NZ_JAJUWU010000034.1"/>
</dbReference>
<dbReference type="Proteomes" id="UP001139035">
    <property type="component" value="Unassembled WGS sequence"/>
</dbReference>
<name>A0A9X1P5M5_9HYPH</name>
<reference evidence="10" key="1">
    <citation type="submission" date="2022-01" db="EMBL/GenBank/DDBJ databases">
        <title>Jiella avicenniae sp. nov., a novel endophytic bacterium isolated from bark of Avicennia marina.</title>
        <authorList>
            <person name="Tuo L."/>
        </authorList>
    </citation>
    <scope>NUCLEOTIDE SEQUENCE</scope>
    <source>
        <strain evidence="10">CBK1P-4</strain>
    </source>
</reference>
<evidence type="ECO:0000256" key="6">
    <source>
        <dbReference type="ARBA" id="ARBA00023236"/>
    </source>
</evidence>
<dbReference type="GO" id="GO:0003677">
    <property type="term" value="F:DNA binding"/>
    <property type="evidence" value="ECO:0007669"/>
    <property type="project" value="InterPro"/>
</dbReference>
<accession>A0A9X1P5M5</accession>
<evidence type="ECO:0000256" key="1">
    <source>
        <dbReference type="ARBA" id="ARBA00007484"/>
    </source>
</evidence>
<dbReference type="GO" id="GO:0003887">
    <property type="term" value="F:DNA-directed DNA polymerase activity"/>
    <property type="evidence" value="ECO:0007669"/>
    <property type="project" value="UniProtKB-EC"/>
</dbReference>
<keyword evidence="4 7" id="KW-0068">Autocatalytic cleavage</keyword>
<evidence type="ECO:0000313" key="11">
    <source>
        <dbReference type="Proteomes" id="UP001139035"/>
    </source>
</evidence>
<dbReference type="Gene3D" id="2.10.109.10">
    <property type="entry name" value="Umud Fragment, subunit A"/>
    <property type="match status" value="1"/>
</dbReference>
<feature type="region of interest" description="Disordered" evidence="8">
    <location>
        <begin position="1"/>
        <end position="22"/>
    </location>
</feature>
<evidence type="ECO:0000256" key="3">
    <source>
        <dbReference type="ARBA" id="ARBA00022801"/>
    </source>
</evidence>
<dbReference type="NCBIfam" id="NF007621">
    <property type="entry name" value="PRK10276.1"/>
    <property type="match status" value="1"/>
</dbReference>
<evidence type="ECO:0000256" key="7">
    <source>
        <dbReference type="RuleBase" id="RU003991"/>
    </source>
</evidence>
<evidence type="ECO:0000256" key="8">
    <source>
        <dbReference type="SAM" id="MobiDB-lite"/>
    </source>
</evidence>
<evidence type="ECO:0000256" key="4">
    <source>
        <dbReference type="ARBA" id="ARBA00022813"/>
    </source>
</evidence>
<dbReference type="PRINTS" id="PR00726">
    <property type="entry name" value="LEXASERPTASE"/>
</dbReference>
<dbReference type="Pfam" id="PF00717">
    <property type="entry name" value="Peptidase_S24"/>
    <property type="match status" value="1"/>
</dbReference>
<keyword evidence="2" id="KW-0227">DNA damage</keyword>
<sequence length="186" mass="19931">MNPINSRGGRRSNAGRKPGPATRVVRLPVPLADIARRMNERGFRAGDVNAFLDVEARTAQTVPLMSTTASCGFPSPADDYMDGPLDFNELIVTNPPATFAVRVAGESMTGAGIFPGDIAVVDRSRAPVNGCIVLACLDGEFTIKRYQLRADGISLQAENPAFPSLDIGEGQELEIWGVVSRSIRML</sequence>
<gene>
    <name evidence="10" type="primary">umuD</name>
    <name evidence="10" type="ORF">LZD57_23280</name>
</gene>
<dbReference type="EC" id="2.7.7.7" evidence="10"/>
<comment type="similarity">
    <text evidence="1 7">Belongs to the peptidase S24 family.</text>
</comment>
<evidence type="ECO:0000313" key="10">
    <source>
        <dbReference type="EMBL" id="MCE7030916.1"/>
    </source>
</evidence>
<proteinExistence type="inferred from homology"/>
<evidence type="ECO:0000259" key="9">
    <source>
        <dbReference type="Pfam" id="PF00717"/>
    </source>
</evidence>
<dbReference type="CDD" id="cd06529">
    <property type="entry name" value="S24_LexA-like"/>
    <property type="match status" value="1"/>
</dbReference>
<dbReference type="InterPro" id="IPR036286">
    <property type="entry name" value="LexA/Signal_pep-like_sf"/>
</dbReference>
<keyword evidence="3 7" id="KW-0378">Hydrolase</keyword>
<keyword evidence="6" id="KW-0742">SOS response</keyword>
<keyword evidence="5" id="KW-0234">DNA repair</keyword>
<dbReference type="GO" id="GO:0006355">
    <property type="term" value="P:regulation of DNA-templated transcription"/>
    <property type="evidence" value="ECO:0007669"/>
    <property type="project" value="InterPro"/>
</dbReference>
<protein>
    <submittedName>
        <fullName evidence="10">Translesion error-prone DNA polymerase V autoproteolytic subunit</fullName>
        <ecNumber evidence="10">2.7.7.7</ecNumber>
    </submittedName>
</protein>
<dbReference type="PANTHER" id="PTHR33516:SF2">
    <property type="entry name" value="LEXA REPRESSOR-RELATED"/>
    <property type="match status" value="1"/>
</dbReference>
<keyword evidence="11" id="KW-1185">Reference proteome</keyword>
<dbReference type="GO" id="GO:0009432">
    <property type="term" value="P:SOS response"/>
    <property type="evidence" value="ECO:0007669"/>
    <property type="project" value="UniProtKB-KW"/>
</dbReference>
<keyword evidence="10" id="KW-0548">Nucleotidyltransferase</keyword>
<dbReference type="EMBL" id="JAJUWU010000034">
    <property type="protein sequence ID" value="MCE7030916.1"/>
    <property type="molecule type" value="Genomic_DNA"/>
</dbReference>
<organism evidence="10 11">
    <name type="scientific">Jiella avicenniae</name>
    <dbReference type="NCBI Taxonomy" id="2907202"/>
    <lineage>
        <taxon>Bacteria</taxon>
        <taxon>Pseudomonadati</taxon>
        <taxon>Pseudomonadota</taxon>
        <taxon>Alphaproteobacteria</taxon>
        <taxon>Hyphomicrobiales</taxon>
        <taxon>Aurantimonadaceae</taxon>
        <taxon>Jiella</taxon>
    </lineage>
</organism>
<dbReference type="GO" id="GO:0006281">
    <property type="term" value="P:DNA repair"/>
    <property type="evidence" value="ECO:0007669"/>
    <property type="project" value="UniProtKB-KW"/>
</dbReference>
<dbReference type="AlphaFoldDB" id="A0A9X1P5M5"/>
<feature type="domain" description="Peptidase S24/S26A/S26B/S26C" evidence="9">
    <location>
        <begin position="63"/>
        <end position="179"/>
    </location>
</feature>
<dbReference type="InterPro" id="IPR006197">
    <property type="entry name" value="Peptidase_S24_LexA"/>
</dbReference>
<dbReference type="InterPro" id="IPR015927">
    <property type="entry name" value="Peptidase_S24_S26A/B/C"/>
</dbReference>
<evidence type="ECO:0000256" key="2">
    <source>
        <dbReference type="ARBA" id="ARBA00022763"/>
    </source>
</evidence>